<comment type="caution">
    <text evidence="1">The sequence shown here is derived from an EMBL/GenBank/DDBJ whole genome shotgun (WGS) entry which is preliminary data.</text>
</comment>
<dbReference type="STRING" id="272627.CCC_01732"/>
<dbReference type="AlphaFoldDB" id="A0A0C2UGP7"/>
<dbReference type="Proteomes" id="UP000031971">
    <property type="component" value="Unassembled WGS sequence"/>
</dbReference>
<evidence type="ECO:0000313" key="1">
    <source>
        <dbReference type="EMBL" id="KIM00738.1"/>
    </source>
</evidence>
<proteinExistence type="predicted"/>
<dbReference type="RefSeq" id="WP_009867402.1">
    <property type="nucleotide sequence ID" value="NZ_JXSL01000005.1"/>
</dbReference>
<protein>
    <submittedName>
        <fullName evidence="1">Uncharacterized protein</fullName>
    </submittedName>
</protein>
<sequence>MPGDAAEMIEENFADVLDGIAISNGIVRMSLAKADPDVQGKTIPVCRVVMPVRGFLDAYETLLEHAKGLAEAPVVVTAAPVAPRSPNFG</sequence>
<evidence type="ECO:0000313" key="2">
    <source>
        <dbReference type="Proteomes" id="UP000031971"/>
    </source>
</evidence>
<dbReference type="EMBL" id="JXSL01000005">
    <property type="protein sequence ID" value="KIM00738.1"/>
    <property type="molecule type" value="Genomic_DNA"/>
</dbReference>
<reference evidence="1 2" key="1">
    <citation type="submission" date="2015-01" db="EMBL/GenBank/DDBJ databases">
        <title>Genome Sequence of Magnetospirillum magnetotacticum Strain MS-1.</title>
        <authorList>
            <person name="Marinov G.K."/>
            <person name="Smalley M.D."/>
            <person name="DeSalvo G."/>
        </authorList>
    </citation>
    <scope>NUCLEOTIDE SEQUENCE [LARGE SCALE GENOMIC DNA]</scope>
    <source>
        <strain evidence="1 2">MS-1</strain>
    </source>
</reference>
<accession>A0A0C2UGP7</accession>
<name>A0A0C2UGP7_PARME</name>
<organism evidence="1 2">
    <name type="scientific">Paramagnetospirillum magnetotacticum MS-1</name>
    <dbReference type="NCBI Taxonomy" id="272627"/>
    <lineage>
        <taxon>Bacteria</taxon>
        <taxon>Pseudomonadati</taxon>
        <taxon>Pseudomonadota</taxon>
        <taxon>Alphaproteobacteria</taxon>
        <taxon>Rhodospirillales</taxon>
        <taxon>Magnetospirillaceae</taxon>
        <taxon>Paramagnetospirillum</taxon>
    </lineage>
</organism>
<gene>
    <name evidence="1" type="ORF">CCC_01732</name>
</gene>
<keyword evidence="2" id="KW-1185">Reference proteome</keyword>